<evidence type="ECO:0000313" key="1">
    <source>
        <dbReference type="EMBL" id="GFX96213.1"/>
    </source>
</evidence>
<dbReference type="EMBL" id="BMAU01021190">
    <property type="protein sequence ID" value="GFX96213.1"/>
    <property type="molecule type" value="Genomic_DNA"/>
</dbReference>
<reference evidence="1" key="1">
    <citation type="submission" date="2020-08" db="EMBL/GenBank/DDBJ databases">
        <title>Multicomponent nature underlies the extraordinary mechanical properties of spider dragline silk.</title>
        <authorList>
            <person name="Kono N."/>
            <person name="Nakamura H."/>
            <person name="Mori M."/>
            <person name="Yoshida Y."/>
            <person name="Ohtoshi R."/>
            <person name="Malay A.D."/>
            <person name="Moran D.A.P."/>
            <person name="Tomita M."/>
            <person name="Numata K."/>
            <person name="Arakawa K."/>
        </authorList>
    </citation>
    <scope>NUCLEOTIDE SEQUENCE</scope>
</reference>
<comment type="caution">
    <text evidence="1">The sequence shown here is derived from an EMBL/GenBank/DDBJ whole genome shotgun (WGS) entry which is preliminary data.</text>
</comment>
<accession>A0A8X6V6F5</accession>
<dbReference type="AlphaFoldDB" id="A0A8X6V6F5"/>
<organism evidence="1 2">
    <name type="scientific">Trichonephila clavipes</name>
    <name type="common">Golden silk orbweaver</name>
    <name type="synonym">Nephila clavipes</name>
    <dbReference type="NCBI Taxonomy" id="2585209"/>
    <lineage>
        <taxon>Eukaryota</taxon>
        <taxon>Metazoa</taxon>
        <taxon>Ecdysozoa</taxon>
        <taxon>Arthropoda</taxon>
        <taxon>Chelicerata</taxon>
        <taxon>Arachnida</taxon>
        <taxon>Araneae</taxon>
        <taxon>Araneomorphae</taxon>
        <taxon>Entelegynae</taxon>
        <taxon>Araneoidea</taxon>
        <taxon>Nephilidae</taxon>
        <taxon>Trichonephila</taxon>
    </lineage>
</organism>
<name>A0A8X6V6F5_TRICX</name>
<gene>
    <name evidence="1" type="primary">AVEN_258582_1</name>
    <name evidence="1" type="ORF">TNCV_2291011</name>
</gene>
<dbReference type="Proteomes" id="UP000887159">
    <property type="component" value="Unassembled WGS sequence"/>
</dbReference>
<sequence>MEEIGGLGIPLRCLWPTLHCRRVAGVSAVSDYCQLTGTLHPLLDSMLGEARQDEAVLHSYGSNAAVPGLPVGCKSSYRSLDSCRGVISETDLLCASETEILEGLSDQESPKLPYSIKAGYLNCKIRPYIPNPLRCFKWQRFGHSQTSCRGQLTSSRCASVVHSSTDCSLDPKCINCSQSHSSDSKLCPRWKTEKEIQIIKTNRNLSYVEARKLIVPQSSQTYAQAAKSSIKSNSTQTDENVTKVKCPPLNLLQPLPKPDVSISTPVISTSSSTQAHLLPSTSTAATVSEPLSTTYSYT</sequence>
<proteinExistence type="predicted"/>
<keyword evidence="2" id="KW-1185">Reference proteome</keyword>
<evidence type="ECO:0000313" key="2">
    <source>
        <dbReference type="Proteomes" id="UP000887159"/>
    </source>
</evidence>
<protein>
    <submittedName>
        <fullName evidence="1">Uncharacterized protein</fullName>
    </submittedName>
</protein>